<reference evidence="1 2" key="1">
    <citation type="submission" date="2013-11" db="EMBL/GenBank/DDBJ databases">
        <title>The Genome Sequence of Phytophthora parasitica P1569.</title>
        <authorList>
            <consortium name="The Broad Institute Genomics Platform"/>
            <person name="Russ C."/>
            <person name="Tyler B."/>
            <person name="Panabieres F."/>
            <person name="Shan W."/>
            <person name="Tripathy S."/>
            <person name="Grunwald N."/>
            <person name="Machado M."/>
            <person name="Johnson C.S."/>
            <person name="Arredondo F."/>
            <person name="Hong C."/>
            <person name="Coffey M."/>
            <person name="Young S.K."/>
            <person name="Zeng Q."/>
            <person name="Gargeya S."/>
            <person name="Fitzgerald M."/>
            <person name="Abouelleil A."/>
            <person name="Alvarado L."/>
            <person name="Chapman S.B."/>
            <person name="Gainer-Dewar J."/>
            <person name="Goldberg J."/>
            <person name="Griggs A."/>
            <person name="Gujja S."/>
            <person name="Hansen M."/>
            <person name="Howarth C."/>
            <person name="Imamovic A."/>
            <person name="Ireland A."/>
            <person name="Larimer J."/>
            <person name="McCowan C."/>
            <person name="Murphy C."/>
            <person name="Pearson M."/>
            <person name="Poon T.W."/>
            <person name="Priest M."/>
            <person name="Roberts A."/>
            <person name="Saif S."/>
            <person name="Shea T."/>
            <person name="Sykes S."/>
            <person name="Wortman J."/>
            <person name="Nusbaum C."/>
            <person name="Birren B."/>
        </authorList>
    </citation>
    <scope>NUCLEOTIDE SEQUENCE [LARGE SCALE GENOMIC DNA]</scope>
    <source>
        <strain evidence="1 2">P1569</strain>
    </source>
</reference>
<dbReference type="HOGENOM" id="CLU_101996_1_0_1"/>
<proteinExistence type="predicted"/>
<dbReference type="EMBL" id="ANIZ01002964">
    <property type="protein sequence ID" value="ETI37078.1"/>
    <property type="molecule type" value="Genomic_DNA"/>
</dbReference>
<protein>
    <submittedName>
        <fullName evidence="1">Uncharacterized protein</fullName>
    </submittedName>
</protein>
<dbReference type="OrthoDB" id="121860at2759"/>
<sequence>MTTHLHAVSCRFLRRGCRIDQHELFSESYARSNTKRNFKLLRCFPHCCPEHVPRSYCGCSLHVLVTFVSADQAAAADTSDDVVVCARFEAASPVAVAGAGDVATAMPPDSIVALPVSALQLSIDTTADKHHWVRAEKADDRYQQQFPEVSGVYGTTYQL</sequence>
<dbReference type="eggNOG" id="ENOG502SK0V">
    <property type="taxonomic scope" value="Eukaryota"/>
</dbReference>
<organism evidence="1 2">
    <name type="scientific">Phytophthora nicotianae P1569</name>
    <dbReference type="NCBI Taxonomy" id="1317065"/>
    <lineage>
        <taxon>Eukaryota</taxon>
        <taxon>Sar</taxon>
        <taxon>Stramenopiles</taxon>
        <taxon>Oomycota</taxon>
        <taxon>Peronosporomycetes</taxon>
        <taxon>Peronosporales</taxon>
        <taxon>Peronosporaceae</taxon>
        <taxon>Phytophthora</taxon>
    </lineage>
</organism>
<dbReference type="AlphaFoldDB" id="V9EEV1"/>
<comment type="caution">
    <text evidence="1">The sequence shown here is derived from an EMBL/GenBank/DDBJ whole genome shotgun (WGS) entry which is preliminary data.</text>
</comment>
<accession>V9EEV1</accession>
<gene>
    <name evidence="1" type="ORF">F443_16905</name>
</gene>
<evidence type="ECO:0000313" key="2">
    <source>
        <dbReference type="Proteomes" id="UP000018721"/>
    </source>
</evidence>
<dbReference type="Proteomes" id="UP000018721">
    <property type="component" value="Unassembled WGS sequence"/>
</dbReference>
<name>V9EEV1_PHYNI</name>
<evidence type="ECO:0000313" key="1">
    <source>
        <dbReference type="EMBL" id="ETI37078.1"/>
    </source>
</evidence>
<keyword evidence="2" id="KW-1185">Reference proteome</keyword>